<sequence length="125" mass="13632">MTIISDGPPRVRGPPSPQLSGFNGDWTYQGCLQSFVGTTRTFFWQNFFPGTMTANECLDRCGEFGYMAAGLEYGEECYCGDPANIDTIGTVFRPETECNILCAGNDSSICGGGNRMSTYFWTGTP</sequence>
<feature type="domain" description="WSC" evidence="2">
    <location>
        <begin position="25"/>
        <end position="122"/>
    </location>
</feature>
<feature type="non-terminal residue" evidence="3">
    <location>
        <position position="125"/>
    </location>
</feature>
<accession>A0A0G4MET1</accession>
<evidence type="ECO:0000313" key="4">
    <source>
        <dbReference type="Proteomes" id="UP000044602"/>
    </source>
</evidence>
<organism evidence="3 4">
    <name type="scientific">Verticillium longisporum</name>
    <name type="common">Verticillium dahliae var. longisporum</name>
    <dbReference type="NCBI Taxonomy" id="100787"/>
    <lineage>
        <taxon>Eukaryota</taxon>
        <taxon>Fungi</taxon>
        <taxon>Dikarya</taxon>
        <taxon>Ascomycota</taxon>
        <taxon>Pezizomycotina</taxon>
        <taxon>Sordariomycetes</taxon>
        <taxon>Hypocreomycetidae</taxon>
        <taxon>Glomerellales</taxon>
        <taxon>Plectosphaerellaceae</taxon>
        <taxon>Verticillium</taxon>
    </lineage>
</organism>
<keyword evidence="1" id="KW-0677">Repeat</keyword>
<name>A0A0G4MET1_VERLO</name>
<dbReference type="InterPro" id="IPR002889">
    <property type="entry name" value="WSC_carb-bd"/>
</dbReference>
<keyword evidence="4" id="KW-1185">Reference proteome</keyword>
<evidence type="ECO:0000313" key="3">
    <source>
        <dbReference type="EMBL" id="CRK32717.1"/>
    </source>
</evidence>
<dbReference type="PROSITE" id="PS51212">
    <property type="entry name" value="WSC"/>
    <property type="match status" value="1"/>
</dbReference>
<dbReference type="InterPro" id="IPR051589">
    <property type="entry name" value="Sialate-O-sulfotransferase"/>
</dbReference>
<protein>
    <recommendedName>
        <fullName evidence="2">WSC domain-containing protein</fullName>
    </recommendedName>
</protein>
<dbReference type="SMART" id="SM00321">
    <property type="entry name" value="WSC"/>
    <property type="match status" value="1"/>
</dbReference>
<dbReference type="STRING" id="100787.A0A0G4MET1"/>
<dbReference type="Pfam" id="PF01822">
    <property type="entry name" value="WSC"/>
    <property type="match status" value="1"/>
</dbReference>
<gene>
    <name evidence="3" type="ORF">BN1708_019100</name>
</gene>
<dbReference type="PANTHER" id="PTHR45964:SF9">
    <property type="entry name" value="SULFOTRANSFERASE"/>
    <property type="match status" value="1"/>
</dbReference>
<evidence type="ECO:0000256" key="1">
    <source>
        <dbReference type="ARBA" id="ARBA00022737"/>
    </source>
</evidence>
<dbReference type="AlphaFoldDB" id="A0A0G4MET1"/>
<dbReference type="EMBL" id="CVQH01022271">
    <property type="protein sequence ID" value="CRK32717.1"/>
    <property type="molecule type" value="Genomic_DNA"/>
</dbReference>
<dbReference type="Proteomes" id="UP000044602">
    <property type="component" value="Unassembled WGS sequence"/>
</dbReference>
<dbReference type="PANTHER" id="PTHR45964">
    <property type="entry name" value="WSCD FAMILY MEMBER CG9164"/>
    <property type="match status" value="1"/>
</dbReference>
<evidence type="ECO:0000259" key="2">
    <source>
        <dbReference type="PROSITE" id="PS51212"/>
    </source>
</evidence>
<reference evidence="3 4" key="1">
    <citation type="submission" date="2015-05" db="EMBL/GenBank/DDBJ databases">
        <authorList>
            <person name="Wang D.B."/>
            <person name="Wang M."/>
        </authorList>
    </citation>
    <scope>NUCLEOTIDE SEQUENCE [LARGE SCALE GENOMIC DNA]</scope>
    <source>
        <strain evidence="3">VL1</strain>
    </source>
</reference>
<proteinExistence type="predicted"/>